<keyword evidence="1 6" id="KW-0597">Phosphoprotein</keyword>
<dbReference type="OrthoDB" id="9797769at2"/>
<dbReference type="PANTHER" id="PTHR44591">
    <property type="entry name" value="STRESS RESPONSE REGULATOR PROTEIN 1"/>
    <property type="match status" value="1"/>
</dbReference>
<dbReference type="GO" id="GO:0000160">
    <property type="term" value="P:phosphorelay signal transduction system"/>
    <property type="evidence" value="ECO:0007669"/>
    <property type="project" value="UniProtKB-KW"/>
</dbReference>
<organism evidence="8 9">
    <name type="scientific">Paenibacillus contaminans</name>
    <dbReference type="NCBI Taxonomy" id="450362"/>
    <lineage>
        <taxon>Bacteria</taxon>
        <taxon>Bacillati</taxon>
        <taxon>Bacillota</taxon>
        <taxon>Bacilli</taxon>
        <taxon>Bacillales</taxon>
        <taxon>Paenibacillaceae</taxon>
        <taxon>Paenibacillus</taxon>
    </lineage>
</organism>
<feature type="modified residue" description="4-aspartylphosphate" evidence="6">
    <location>
        <position position="52"/>
    </location>
</feature>
<evidence type="ECO:0000256" key="5">
    <source>
        <dbReference type="ARBA" id="ARBA00023163"/>
    </source>
</evidence>
<evidence type="ECO:0000313" key="9">
    <source>
        <dbReference type="Proteomes" id="UP000250369"/>
    </source>
</evidence>
<dbReference type="FunFam" id="3.40.50.2300:FF:000001">
    <property type="entry name" value="DNA-binding response regulator PhoB"/>
    <property type="match status" value="1"/>
</dbReference>
<evidence type="ECO:0000259" key="7">
    <source>
        <dbReference type="PROSITE" id="PS50110"/>
    </source>
</evidence>
<dbReference type="Pfam" id="PF00072">
    <property type="entry name" value="Response_reg"/>
    <property type="match status" value="1"/>
</dbReference>
<dbReference type="GO" id="GO:0003677">
    <property type="term" value="F:DNA binding"/>
    <property type="evidence" value="ECO:0007669"/>
    <property type="project" value="UniProtKB-KW"/>
</dbReference>
<reference evidence="8 9" key="1">
    <citation type="journal article" date="2009" name="Int. J. Syst. Evol. Microbiol.">
        <title>Paenibacillus contaminans sp. nov., isolated from a contaminated laboratory plate.</title>
        <authorList>
            <person name="Chou J.H."/>
            <person name="Lee J.H."/>
            <person name="Lin M.C."/>
            <person name="Chang P.S."/>
            <person name="Arun A.B."/>
            <person name="Young C.C."/>
            <person name="Chen W.M."/>
        </authorList>
    </citation>
    <scope>NUCLEOTIDE SEQUENCE [LARGE SCALE GENOMIC DNA]</scope>
    <source>
        <strain evidence="8 9">CKOBP-6</strain>
    </source>
</reference>
<evidence type="ECO:0000313" key="8">
    <source>
        <dbReference type="EMBL" id="RAV12135.1"/>
    </source>
</evidence>
<dbReference type="EMBL" id="QMFB01000034">
    <property type="protein sequence ID" value="RAV12135.1"/>
    <property type="molecule type" value="Genomic_DNA"/>
</dbReference>
<dbReference type="PANTHER" id="PTHR44591:SF3">
    <property type="entry name" value="RESPONSE REGULATORY DOMAIN-CONTAINING PROTEIN"/>
    <property type="match status" value="1"/>
</dbReference>
<evidence type="ECO:0000256" key="6">
    <source>
        <dbReference type="PROSITE-ProRule" id="PRU00169"/>
    </source>
</evidence>
<name>A0A329LVU0_9BACL</name>
<gene>
    <name evidence="8" type="ORF">DQG23_34985</name>
</gene>
<proteinExistence type="predicted"/>
<keyword evidence="4" id="KW-0238">DNA-binding</keyword>
<keyword evidence="9" id="KW-1185">Reference proteome</keyword>
<accession>A0A329LVU0</accession>
<dbReference type="SUPFAM" id="SSF52172">
    <property type="entry name" value="CheY-like"/>
    <property type="match status" value="1"/>
</dbReference>
<dbReference type="Gene3D" id="3.40.50.2300">
    <property type="match status" value="1"/>
</dbReference>
<evidence type="ECO:0000256" key="2">
    <source>
        <dbReference type="ARBA" id="ARBA00023012"/>
    </source>
</evidence>
<comment type="caution">
    <text evidence="8">The sequence shown here is derived from an EMBL/GenBank/DDBJ whole genome shotgun (WGS) entry which is preliminary data.</text>
</comment>
<dbReference type="PROSITE" id="PS50110">
    <property type="entry name" value="RESPONSE_REGULATORY"/>
    <property type="match status" value="1"/>
</dbReference>
<dbReference type="RefSeq" id="WP_113035682.1">
    <property type="nucleotide sequence ID" value="NZ_QMFB01000034.1"/>
</dbReference>
<keyword evidence="2" id="KW-0902">Two-component regulatory system</keyword>
<keyword evidence="3" id="KW-0805">Transcription regulation</keyword>
<dbReference type="Proteomes" id="UP000250369">
    <property type="component" value="Unassembled WGS sequence"/>
</dbReference>
<sequence>MAAILLAEDEAVLRMLITDTLEDEGYEIDVACDGQEALAMIEKNDYRLIILDYMMPKMTGLEVIPKVRSLPDRKHAKILMLSAKTQQSEQDRVMAAGADDFMPKPFSPMELVRRVEELLNA</sequence>
<protein>
    <submittedName>
        <fullName evidence="8">Response regulator</fullName>
    </submittedName>
</protein>
<evidence type="ECO:0000256" key="1">
    <source>
        <dbReference type="ARBA" id="ARBA00022553"/>
    </source>
</evidence>
<dbReference type="SMART" id="SM00448">
    <property type="entry name" value="REC"/>
    <property type="match status" value="1"/>
</dbReference>
<dbReference type="InterPro" id="IPR050595">
    <property type="entry name" value="Bact_response_regulator"/>
</dbReference>
<dbReference type="AlphaFoldDB" id="A0A329LVU0"/>
<keyword evidence="5" id="KW-0804">Transcription</keyword>
<evidence type="ECO:0000256" key="3">
    <source>
        <dbReference type="ARBA" id="ARBA00023015"/>
    </source>
</evidence>
<dbReference type="InterPro" id="IPR011006">
    <property type="entry name" value="CheY-like_superfamily"/>
</dbReference>
<evidence type="ECO:0000256" key="4">
    <source>
        <dbReference type="ARBA" id="ARBA00023125"/>
    </source>
</evidence>
<dbReference type="InterPro" id="IPR001789">
    <property type="entry name" value="Sig_transdc_resp-reg_receiver"/>
</dbReference>
<feature type="domain" description="Response regulatory" evidence="7">
    <location>
        <begin position="3"/>
        <end position="119"/>
    </location>
</feature>